<dbReference type="SUPFAM" id="SSF55048">
    <property type="entry name" value="Probable ACP-binding domain of malonyl-CoA ACP transacylase"/>
    <property type="match status" value="3"/>
</dbReference>
<organism evidence="13 14">
    <name type="scientific">Streptomyces castrisilvae</name>
    <dbReference type="NCBI Taxonomy" id="3033811"/>
    <lineage>
        <taxon>Bacteria</taxon>
        <taxon>Bacillati</taxon>
        <taxon>Actinomycetota</taxon>
        <taxon>Actinomycetes</taxon>
        <taxon>Kitasatosporales</taxon>
        <taxon>Streptomycetaceae</taxon>
        <taxon>Streptomyces</taxon>
    </lineage>
</organism>
<feature type="active site" description="Proton acceptor; for dehydratase activity" evidence="9">
    <location>
        <position position="4379"/>
    </location>
</feature>
<evidence type="ECO:0000313" key="14">
    <source>
        <dbReference type="Proteomes" id="UP001239522"/>
    </source>
</evidence>
<evidence type="ECO:0000256" key="9">
    <source>
        <dbReference type="PROSITE-ProRule" id="PRU01363"/>
    </source>
</evidence>
<comment type="pathway">
    <text evidence="2">Antibiotic biosynthesis.</text>
</comment>
<dbReference type="InterPro" id="IPR001031">
    <property type="entry name" value="Thioesterase"/>
</dbReference>
<dbReference type="PROSITE" id="PS50075">
    <property type="entry name" value="CARRIER"/>
    <property type="match status" value="3"/>
</dbReference>
<feature type="region of interest" description="C-terminal hotdog fold" evidence="9">
    <location>
        <begin position="2787"/>
        <end position="2924"/>
    </location>
</feature>
<dbReference type="InterPro" id="IPR013968">
    <property type="entry name" value="PKS_KR"/>
</dbReference>
<feature type="active site" description="Proton acceptor; for dehydratase activity" evidence="9">
    <location>
        <position position="2683"/>
    </location>
</feature>
<evidence type="ECO:0000256" key="4">
    <source>
        <dbReference type="ARBA" id="ARBA00022553"/>
    </source>
</evidence>
<dbReference type="CDD" id="cd08956">
    <property type="entry name" value="KR_3_FAS_SDR_x"/>
    <property type="match status" value="3"/>
</dbReference>
<feature type="active site" description="Proton donor; for dehydratase activity" evidence="9">
    <location>
        <position position="4544"/>
    </location>
</feature>
<dbReference type="InterPro" id="IPR014030">
    <property type="entry name" value="Ketoacyl_synth_N"/>
</dbReference>
<dbReference type="InterPro" id="IPR009081">
    <property type="entry name" value="PP-bd_ACP"/>
</dbReference>
<feature type="domain" description="PKS/mFAS DH" evidence="12">
    <location>
        <begin position="4347"/>
        <end position="4626"/>
    </location>
</feature>
<feature type="region of interest" description="C-terminal hotdog fold" evidence="9">
    <location>
        <begin position="4483"/>
        <end position="4626"/>
    </location>
</feature>
<dbReference type="Gene3D" id="3.10.129.110">
    <property type="entry name" value="Polyketide synthase dehydratase"/>
    <property type="match status" value="3"/>
</dbReference>
<feature type="active site" description="Proton donor; for dehydratase activity" evidence="9">
    <location>
        <position position="2848"/>
    </location>
</feature>
<evidence type="ECO:0000256" key="7">
    <source>
        <dbReference type="ARBA" id="ARBA00023268"/>
    </source>
</evidence>
<dbReference type="InterPro" id="IPR001227">
    <property type="entry name" value="Ac_transferase_dom_sf"/>
</dbReference>
<feature type="region of interest" description="N-terminal hotdog fold" evidence="9">
    <location>
        <begin position="4347"/>
        <end position="4471"/>
    </location>
</feature>
<comment type="cofactor">
    <cofactor evidence="1">
        <name>pantetheine 4'-phosphate</name>
        <dbReference type="ChEBI" id="CHEBI:47942"/>
    </cofactor>
</comment>
<evidence type="ECO:0000313" key="13">
    <source>
        <dbReference type="EMBL" id="WLQ35044.1"/>
    </source>
</evidence>
<dbReference type="Gene3D" id="3.40.366.10">
    <property type="entry name" value="Malonyl-Coenzyme A Acyl Carrier Protein, domain 2"/>
    <property type="match status" value="3"/>
</dbReference>
<dbReference type="InterPro" id="IPR020807">
    <property type="entry name" value="PKS_DH"/>
</dbReference>
<keyword evidence="6" id="KW-0045">Antibiotic biosynthesis</keyword>
<dbReference type="SUPFAM" id="SSF53901">
    <property type="entry name" value="Thiolase-like"/>
    <property type="match status" value="3"/>
</dbReference>
<dbReference type="InterPro" id="IPR018201">
    <property type="entry name" value="Ketoacyl_synth_AS"/>
</dbReference>
<dbReference type="SUPFAM" id="SSF51735">
    <property type="entry name" value="NAD(P)-binding Rossmann-fold domains"/>
    <property type="match status" value="6"/>
</dbReference>
<feature type="active site" description="Proton donor; for dehydratase activity" evidence="9">
    <location>
        <position position="1149"/>
    </location>
</feature>
<protein>
    <submittedName>
        <fullName evidence="13">Type I polyketide synthase</fullName>
    </submittedName>
</protein>
<feature type="active site" description="Proton acceptor; for dehydratase activity" evidence="9">
    <location>
        <position position="983"/>
    </location>
</feature>
<dbReference type="InterPro" id="IPR049900">
    <property type="entry name" value="PKS_mFAS_DH"/>
</dbReference>
<sequence length="5482" mass="568645">MNKDSVGPNMSNDDARLLDYLKRVTADLHQTRRRLQEAENQDHEPIAVVAMSCRYPGGVTTPEDLWRLVAEGRDAVSTFPTDRGWDLDGLRGDEADTASGSSYVNEGGFVRDVADFDAGFFGISPNEALTMDPQQRLLLEVSWEAIERAGVDPASLRGKPVGVFAGSGIQDYEYIVGAAGEVAEAYMTTGNAAAVISGRISYTLGLEGPAVTIDTACSSSLVSLHLAAQALRQRECSLALAGGVMVMSTPSPFIAFSRQRGLAPDGRCKAFAEAADGTGWSEGAGMLVLERLADARRNGHPVLAVVRGSAVNQDGASNGLTAPNGRAQQRVIRQALANAQLSATHVDVVEGHGTGTTLGDPIEAQALLATYGQGREEDRPLWLGSIKSNMGHAQAAAGVGSIIKMVEALRHGMLPKTLHVDEPSSHVDWSAGRVRLLTETRTWERAEDRPRRAGVSAFGVSGTNAHVILEEAPAETAGTPEGSEADEAPGTATAAAPLPTLLPTLLPWPLSARDTAALAAQADRVHAHIAAAPEPSAADLTYSLATSRAALEHRAVVLAGTRDEALTALAALAAGETHPAVLQGIATKGKSAFLFTGQGAQRLGMGRGLYEAFPVFAGAFDAVCGEVDAQLESSLREVMWGEDADALNQTSFTQPALFAFEVALFRLVEAWGIAPDVVVGHSIGELAAAHVAGVLSLADAARLVVARGRLMQALPAGGAMVAVQATEDEVLTRLTDGVSLAAVNGPQAVVVSGVESEALAVGEHFAALGRKTSRLPVSHAFHSALMEPMLDEFRTIAAGLSYAEPRVPVVSTVTGASSSAWQTPEYWVGQVREPVRFADAVTAAETLGARTFIEIGPDAVLTALGAGSATDDTTTFIPLVRKDRAESEALVAGLGRLYTAGVTPDWEAFFAGSGARKVELPTYAFQRTRYWVEGTGSTGDVSAAGLAAAGHPLLGAVVSLADSGGVVLTGRVSVSAQPWLADHVVGESVVFPGTGFVELAVRAGDQVGCESLEELMLQAPLVLPARGAVALQVEVGAADASGRRPVSVHSRRDDQPDQPWTLHAAGVLAATTADPAPFDLAAWPPAGAAPVDTDGVYASLAEAGLAYGPAFRGLTAAWRSGTEIYAEVALPERARAEAAAFGLHPALLDASLHGSVFTDLFAEATGPVLPFVWTGVRLHASGAGRLRVRIAPDGAGAVALSVADETGRPVLSVDALVLREVSAEQLAAARTVAHESLFGLEWAEIPAGGAESDPVDWSELRADGPVPESVVLRSRHTGTDPAAVRAATTEILAALQHWLTDDRYATSRLLVATSGASARTGEPREDVTDLAGAAVWGLVRSAQAEHPGRLFLTDLDDLADDAQAAAALAAGESQTLVRGTAVYGARLVRLTDDPETRVRPDFGDGTVLVTGATGALGSLVARQLAHAHGVRSLLLVSRRGADAPGAAELCAELRELGAEVTVAACDVADRDALAAVVAGVPLTGVVHLAGVLDDTLIGSLTPESLDTVLRAKADAALHLHELTRDLNLSAFVLFSSATGVLGVPGQANYGAANALLDALATHRTAHGLPARSLAWGLWASGMSGTLTDADLQRMSRTGIGALTSAYGVELFDRALSVEAPVVLPIRLDVRILAEAGDALPPLFRKLVRVRPRRAAVSAPEAAGALRGRLAGLDREEQERVLLDLVRTQVATALGYPDADAVDETRAFSELGFDSLTAVEFRNAVSAAAEVRLPATLAFDYPSPRALARHLLGELDGSITEVSPAGRAVGGSGEDDDPIVIVSMACRYPGGVRSPEQLWRLVADGVDAVSDFPANRGWDLDRVYDPANERPHTSYANEGGFLHEAGEFDPAFFGISPNEAATMDPQQFLLLETAWEAFERAGIDPETLRGSMTGCYAGMMYHDYAANNSTGAIASGRVSYVFGLEGPAVTVDTACSSSLVSLHMAAQALRSGECSLALAGGVAVMATPEVFVEFSRQRGLAPDGRCKSFGIGANGTGWGEGAGMLLLERLSDARRNGHPVLAVVRGSALNQDGASNGLTAPNGPSQQRVIRQALANAGLSAAEVDAVEAHGTGTTLGDPIEAQALLATYGQGREGGDPLWLGSIKSNMGHTQAAAGVAGIIKMVMAMRHGVLPPTLHAEERSDQIDWSAGEVELLTEARDWQTAGRPRRAGISSFGISGTNAHVIVEEAPEAVETESGAELPTAPWVVSAKSPEALAGQAEQLLTVADDHRPQDIGHSLVTSKPAFEHRAVVLGDRTAALAALAAGEEHPGLVTGATRSTGRTAFLFTGQGAQRLGMGRELYEAFPVFAEAFDAVCGEVDAHLGSSLREVVWGEDAAELNNTAFTQPALFAFEVALFRLVEAWGVTPDVVVGHSIGELAAAHAAGVLSLADAARLVVARGRLMQELPAGGAMVAVQATEDEVLSLLTDGVGIAAVNGPQSVVVSGVESEALAVGEHFAAIGRKTTRLPVSHAFHSTLMEPMLDAFRTIAAGLSYSAPRIQVVSTVTGEQSTDWQSPEYWVGQVREAVRFADAVAAAEALGARTFIEIGPDAVLTALGAGSATDDTSAFTPLVRKKRDEAESLLAGLGRLYVGGVRVDWEAFYAGSGARRVELPTYAFQRTRYWVGMDEYLANSWIGGGGSSMATAGLADAGHPLLGAVVPSPDTDVVTFTGRLSAGTHGWIVDHDVLGSVLLPGTGFVELAIRAGDQVGCAVLEELALQAPLILPGRGAVTVQMVVGAADASARRSVSVYSRAEDRPDLPWTLHADGVLAPGTEPAAFDLSAWPPAGAEELSLDGAYEGLRERGFGYGPTFQGLKAAWRVDDVLYAEVALPEQAHAEAENFGLHPALLDAAMHAALVNGTGGDETVLPFVWREVALHAAGASAVRVRITQPTPESLSLQVADATGAPVATVGAVVGRPVSTEQLATSGNDSLFRIAWNPLPLTNAAAADHTVFECAAEDGEAGDVPGAVHGLVARVLGAVQEWLSADRPEGMVLAVVTRGAVAVADGESVDVRQAPVWGLVRAAQAENPGRFVLVDTDGSVPLDRLVALGEPELAVREGEVRVPRLILAAASGDETATPVWNAGGTVLITGGTGGLGARVARHLVTEHGVRSLLLVGRRGAETPGVSDLVAELSGLGASVGVAACDVADREAVRAVIESVDPARPLSGVVHVAGVVDNGVVGALTPERVDAVLRPKVDAAWHLHELTRDLDLSAFVMFSSAGGLVLAAGQGNYAAANVFLDALAAKRHAEGLPASSMAFGLWGVDTGMTSVDMLGLAEERMAAQGLPALSETEGLALFDAALASGLAATVPLRIDTSVLRTRATELPSLLRGLVRVPVRRTAQSTDGGDGLLARLAGLDATARAAALLELVRTHVAGVLGHASADAIEPERAFSELGFDSLAAVELRNRLGAVTGLRLPATLIFDYPTAHAVAAYMGDEVAGSDRALPVATRALPASGGADADDDPVVIVGMGCRYPGGVTTPEELWRLVADGVDAIGDFPADRGWDAEVYDPEPGTPGRTYAREGGFLYDAPDFDPVFFGISPNEALMTDPQQRLLLEVSWEAIERAGIDPTTLKGSSTGVFAGVMYHDYALGVEAAASSGGSLVSGRTAYTLGLEGPAVTVDTACSSSLVALHMAAQAVRSGECSLALAGGVAVMGTPGMFIEFSRQRGLAPDGRSKSFAASADGVAWGEGAGVLLLERLSEARRNGHPVVAVLRGSALNQDGASNGMTAPNGPSQQRVIRQALANAGLSAAEVDAVEAHGTGTTLGDPIEAQALLATYGREHPEELPLWLGSIKSNMGHTQAASGIAGVMKMVLAMRHGVLPKTLHVDAPSDQVDWDAGNVALLTEAREWQPLGRPRRAGVSSFGISGTNAHVIVEEAPETAGESADGRALPVVPLVLSGKSPQALAAQAERLMDRVMDASAPAPADLGLSLAATRTAFAHRAVVVGADTEELLRGLTALAQGRNAPAVASGQARRSGKSAFLFTGQGAQRLGMGRELYEAYPAFAEAFDAVCGEVDAHLGTALRDVVWGEDADALNQTSFTQPALFAFEVALFRLVEAWGVTPDVVVGHSIGELAAAHVAGVLSLADAARLVVARGRLMQELPAGGAMVAVQATEDEVLPLLTHGVSLAAVNGPQSVVVSGVESETLAVGEHFAAIGRKTTRLPVSHAFHSTLMEPMLDAFRTIAAGLSYSEPRIAAVSTVTGEPATDWQSPEYWAGQVREAVRFVDAVEALERQGVTRFLEIGPDGVLTGLAQQVLDQGEGDGGEAVLVPSVRRNRPEPEALVTALGRLYADGVRVDWEAFYAGTGARRTELPTYPFQRTRYWVDAAKPATDAVAVGQDAFDHPLLAAVVASPDSEAVTFTARVSLDAQPWVADHAVHGSVLLPGTGFVELALQAADHVGSGLLEELTLYAPLVLPERGGVSLQVVVGEPDARARRTVRVYSRPESNPDEPWTRHADGVLAPTGGEAGDALTEWPPAGAEALDADGLYDGLQERGFGYGPVFQGLTAAWRHGDALYAEIALPEQAHPDAGRFGLHPALLDASMHALGFGGLGAQEDEGQALLPFSWTGVTLHAASATAVRVRLAPVEGVRNAVRLDLSDPAGAPVASVEALQLRPVAARQLGGGGFREALLAVEWQPAGGGSGPRGDWAVAGPGLEIAGVPVVAGLDALGDAVPDLVLFPVLADGEGAGGEHEVPAGTRTAVDGALAAVQRWLAEPRFARSRLVLVTRAAAAVADGDPVDVRQAPVWGLVRAAQAENPGRFVLLDLEEGEPAPRALAAALATDEPELAVRRGKVLAPRLARSSAPGGETPWDTEGTVLITGGTGGLGAIVARHLVTEHGVRHLLLAGRRGLAAPNAAGLRDELAALGAQVEIAACDVSDRAAVAALLAGIDPEHPLRGIVHAAGVAHNGLVGALTPEQTDHVLRAKADSAWHLHELTAHLDLTVFALFSSAGGLVMAAGQGNYAAANVFLDALAAHRRSQGLAATSMAFGLWATETGLSQWLGEADLQRMRRTGTPALTEEEGLWLFDAAVAADAPALVPLRVDLAALRARTDEVPALLRALAPAGRRRAGAAAVAREAGGLAQKVRGLDEAARLKVVLDEVLNHAAEVLGHADATAVDAEAGFLEAGFDSLTAVELRNRLNAASGLALPAMVVFDSRNPLDLARLLAGRLAAEGGDAGPGAALAPDAATAQDDSLYGLFLDAILAGNIKPGLAMLRSVAALRPSFTTAADLDVLPEAVSYGARAKPDGEGPAPRLICLSTPTVAGGVHQHARLAARLSVPVSGIPTPGFGRGEWLPESFDAAVDVLAEAVLRTADGEPFVLLGFSSGGLLAHATVARLEQVHGVRPAGLVLLDTYYMGAANDAIFDQMASAVPDKAATLGSFSSAELSAMGRYVELLPQFTQADIEAPVLFVRAGDLFEAGQEAGVGKAGDWQADWEGADTVATVPGTHFTIVEQHVDTTAPVIDGWLKDLKERISS</sequence>
<dbReference type="SMART" id="SM00825">
    <property type="entry name" value="PKS_KS"/>
    <property type="match status" value="3"/>
</dbReference>
<evidence type="ECO:0000256" key="2">
    <source>
        <dbReference type="ARBA" id="ARBA00004792"/>
    </source>
</evidence>
<dbReference type="Pfam" id="PF21089">
    <property type="entry name" value="PKS_DH_N"/>
    <property type="match status" value="3"/>
</dbReference>
<feature type="region of interest" description="N-terminal hotdog fold" evidence="9">
    <location>
        <begin position="2651"/>
        <end position="2775"/>
    </location>
</feature>
<dbReference type="InterPro" id="IPR015083">
    <property type="entry name" value="NorB/c/GfsB-D-like_docking"/>
</dbReference>
<dbReference type="Pfam" id="PF14765">
    <property type="entry name" value="PS-DH"/>
    <property type="match status" value="3"/>
</dbReference>
<dbReference type="InterPro" id="IPR055123">
    <property type="entry name" value="SpnB-like_Rossmann"/>
</dbReference>
<dbReference type="InterPro" id="IPR050091">
    <property type="entry name" value="PKS_NRPS_Biosynth_Enz"/>
</dbReference>
<dbReference type="PANTHER" id="PTHR43775:SF51">
    <property type="entry name" value="INACTIVE PHENOLPHTHIOCEROL SYNTHESIS POLYKETIDE SYNTHASE TYPE I PKS1-RELATED"/>
    <property type="match status" value="1"/>
</dbReference>
<dbReference type="Pfam" id="PF00698">
    <property type="entry name" value="Acyl_transf_1"/>
    <property type="match status" value="3"/>
</dbReference>
<proteinExistence type="predicted"/>
<dbReference type="Gene3D" id="3.40.50.1820">
    <property type="entry name" value="alpha/beta hydrolase"/>
    <property type="match status" value="1"/>
</dbReference>
<dbReference type="Gene3D" id="3.40.50.720">
    <property type="entry name" value="NAD(P)-binding Rossmann-like Domain"/>
    <property type="match status" value="3"/>
</dbReference>
<dbReference type="InterPro" id="IPR057326">
    <property type="entry name" value="KR_dom"/>
</dbReference>
<evidence type="ECO:0000256" key="1">
    <source>
        <dbReference type="ARBA" id="ARBA00001957"/>
    </source>
</evidence>
<dbReference type="InterPro" id="IPR014043">
    <property type="entry name" value="Acyl_transferase_dom"/>
</dbReference>
<evidence type="ECO:0000256" key="3">
    <source>
        <dbReference type="ARBA" id="ARBA00022450"/>
    </source>
</evidence>
<evidence type="ECO:0000256" key="5">
    <source>
        <dbReference type="ARBA" id="ARBA00022679"/>
    </source>
</evidence>
<dbReference type="Pfam" id="PF22953">
    <property type="entry name" value="SpnB_Rossmann"/>
    <property type="match status" value="3"/>
</dbReference>
<keyword evidence="14" id="KW-1185">Reference proteome</keyword>
<dbReference type="Pfam" id="PF00975">
    <property type="entry name" value="Thioesterase"/>
    <property type="match status" value="1"/>
</dbReference>
<dbReference type="PROSITE" id="PS52019">
    <property type="entry name" value="PKS_MFAS_DH"/>
    <property type="match status" value="3"/>
</dbReference>
<dbReference type="InterPro" id="IPR016039">
    <property type="entry name" value="Thiolase-like"/>
</dbReference>
<dbReference type="Gene3D" id="3.30.70.3290">
    <property type="match status" value="3"/>
</dbReference>
<dbReference type="PANTHER" id="PTHR43775">
    <property type="entry name" value="FATTY ACID SYNTHASE"/>
    <property type="match status" value="1"/>
</dbReference>
<keyword evidence="8" id="KW-0012">Acyltransferase</keyword>
<dbReference type="Proteomes" id="UP001239522">
    <property type="component" value="Chromosome"/>
</dbReference>
<keyword evidence="3" id="KW-0596">Phosphopantetheine</keyword>
<dbReference type="SMART" id="SM00823">
    <property type="entry name" value="PKS_PP"/>
    <property type="match status" value="3"/>
</dbReference>
<dbReference type="InterPro" id="IPR036291">
    <property type="entry name" value="NAD(P)-bd_dom_sf"/>
</dbReference>
<feature type="domain" description="Ketosynthase family 3 (KS3)" evidence="11">
    <location>
        <begin position="43"/>
        <end position="471"/>
    </location>
</feature>
<feature type="region of interest" description="N-terminal hotdog fold" evidence="9">
    <location>
        <begin position="951"/>
        <end position="1075"/>
    </location>
</feature>
<feature type="domain" description="Carrier" evidence="10">
    <location>
        <begin position="5100"/>
        <end position="5175"/>
    </location>
</feature>
<dbReference type="Pfam" id="PF16197">
    <property type="entry name" value="KAsynt_C_assoc"/>
    <property type="match status" value="3"/>
</dbReference>
<evidence type="ECO:0000256" key="8">
    <source>
        <dbReference type="ARBA" id="ARBA00023315"/>
    </source>
</evidence>
<dbReference type="Gene3D" id="3.40.47.10">
    <property type="match status" value="3"/>
</dbReference>
<dbReference type="SUPFAM" id="SSF53474">
    <property type="entry name" value="alpha/beta-Hydrolases"/>
    <property type="match status" value="1"/>
</dbReference>
<accession>A0ABY9HL16</accession>
<dbReference type="SMART" id="SM01294">
    <property type="entry name" value="PKS_PP_betabranch"/>
    <property type="match status" value="2"/>
</dbReference>
<feature type="domain" description="Carrier" evidence="10">
    <location>
        <begin position="1679"/>
        <end position="1754"/>
    </location>
</feature>
<dbReference type="Gene3D" id="1.10.1200.10">
    <property type="entry name" value="ACP-like"/>
    <property type="match status" value="3"/>
</dbReference>
<dbReference type="SUPFAM" id="SSF47336">
    <property type="entry name" value="ACP-like"/>
    <property type="match status" value="3"/>
</dbReference>
<dbReference type="InterPro" id="IPR042104">
    <property type="entry name" value="PKS_dehydratase_sf"/>
</dbReference>
<dbReference type="SMART" id="SM00827">
    <property type="entry name" value="PKS_AT"/>
    <property type="match status" value="3"/>
</dbReference>
<dbReference type="Pfam" id="PF08990">
    <property type="entry name" value="Docking"/>
    <property type="match status" value="1"/>
</dbReference>
<keyword evidence="5" id="KW-0808">Transferase</keyword>
<dbReference type="CDD" id="cd00833">
    <property type="entry name" value="PKS"/>
    <property type="match status" value="3"/>
</dbReference>
<evidence type="ECO:0000259" key="12">
    <source>
        <dbReference type="PROSITE" id="PS52019"/>
    </source>
</evidence>
<evidence type="ECO:0000259" key="11">
    <source>
        <dbReference type="PROSITE" id="PS52004"/>
    </source>
</evidence>
<dbReference type="InterPro" id="IPR016035">
    <property type="entry name" value="Acyl_Trfase/lysoPLipase"/>
</dbReference>
<dbReference type="SMART" id="SM00824">
    <property type="entry name" value="PKS_TE"/>
    <property type="match status" value="1"/>
</dbReference>
<dbReference type="InterPro" id="IPR020841">
    <property type="entry name" value="PKS_Beta-ketoAc_synthase_dom"/>
</dbReference>
<feature type="region of interest" description="C-terminal hotdog fold" evidence="9">
    <location>
        <begin position="1088"/>
        <end position="1227"/>
    </location>
</feature>
<dbReference type="PROSITE" id="PS00606">
    <property type="entry name" value="KS3_1"/>
    <property type="match status" value="3"/>
</dbReference>
<dbReference type="InterPro" id="IPR006162">
    <property type="entry name" value="Ppantetheine_attach_site"/>
</dbReference>
<gene>
    <name evidence="13" type="ORF">P8A18_17120</name>
</gene>
<dbReference type="InterPro" id="IPR049551">
    <property type="entry name" value="PKS_DH_C"/>
</dbReference>
<evidence type="ECO:0000256" key="6">
    <source>
        <dbReference type="ARBA" id="ARBA00023194"/>
    </source>
</evidence>
<dbReference type="Pfam" id="PF08659">
    <property type="entry name" value="KR"/>
    <property type="match status" value="3"/>
</dbReference>
<dbReference type="Pfam" id="PF00109">
    <property type="entry name" value="ketoacyl-synt"/>
    <property type="match status" value="3"/>
</dbReference>
<dbReference type="InterPro" id="IPR014031">
    <property type="entry name" value="Ketoacyl_synth_C"/>
</dbReference>
<feature type="domain" description="PKS/mFAS DH" evidence="12">
    <location>
        <begin position="2651"/>
        <end position="2924"/>
    </location>
</feature>
<dbReference type="InterPro" id="IPR036736">
    <property type="entry name" value="ACP-like_sf"/>
</dbReference>
<dbReference type="Pfam" id="PF02801">
    <property type="entry name" value="Ketoacyl-synt_C"/>
    <property type="match status" value="3"/>
</dbReference>
<dbReference type="InterPro" id="IPR016036">
    <property type="entry name" value="Malonyl_transacylase_ACP-bd"/>
</dbReference>
<keyword evidence="7" id="KW-0511">Multifunctional enzyme</keyword>
<dbReference type="InterPro" id="IPR020802">
    <property type="entry name" value="TesA-like"/>
</dbReference>
<dbReference type="PROSITE" id="PS00012">
    <property type="entry name" value="PHOSPHOPANTETHEINE"/>
    <property type="match status" value="2"/>
</dbReference>
<dbReference type="InterPro" id="IPR032821">
    <property type="entry name" value="PKS_assoc"/>
</dbReference>
<dbReference type="InterPro" id="IPR029058">
    <property type="entry name" value="AB_hydrolase_fold"/>
</dbReference>
<evidence type="ECO:0000259" key="10">
    <source>
        <dbReference type="PROSITE" id="PS50075"/>
    </source>
</evidence>
<dbReference type="EMBL" id="CP120997">
    <property type="protein sequence ID" value="WLQ35044.1"/>
    <property type="molecule type" value="Genomic_DNA"/>
</dbReference>
<name>A0ABY9HL16_9ACTN</name>
<dbReference type="SMART" id="SM00822">
    <property type="entry name" value="PKS_KR"/>
    <property type="match status" value="3"/>
</dbReference>
<reference evidence="13 14" key="1">
    <citation type="submission" date="2023-03" db="EMBL/GenBank/DDBJ databases">
        <title>Isolation and description of six Streptomyces strains from soil environments, able to metabolize different microbial glucans.</title>
        <authorList>
            <person name="Widen T."/>
            <person name="Larsbrink J."/>
        </authorList>
    </citation>
    <scope>NUCLEOTIDE SEQUENCE [LARGE SCALE GENOMIC DNA]</scope>
    <source>
        <strain evidence="13 14">Mut1</strain>
    </source>
</reference>
<feature type="domain" description="PKS/mFAS DH" evidence="12">
    <location>
        <begin position="951"/>
        <end position="1227"/>
    </location>
</feature>
<dbReference type="SMART" id="SM00826">
    <property type="entry name" value="PKS_DH"/>
    <property type="match status" value="3"/>
</dbReference>
<keyword evidence="4" id="KW-0597">Phosphoprotein</keyword>
<feature type="domain" description="Carrier" evidence="10">
    <location>
        <begin position="3364"/>
        <end position="3439"/>
    </location>
</feature>
<dbReference type="SUPFAM" id="SSF52151">
    <property type="entry name" value="FabD/lysophospholipase-like"/>
    <property type="match status" value="3"/>
</dbReference>
<dbReference type="PROSITE" id="PS52004">
    <property type="entry name" value="KS3_2"/>
    <property type="match status" value="3"/>
</dbReference>
<dbReference type="InterPro" id="IPR020806">
    <property type="entry name" value="PKS_PP-bd"/>
</dbReference>
<dbReference type="Pfam" id="PF00550">
    <property type="entry name" value="PP-binding"/>
    <property type="match status" value="3"/>
</dbReference>
<feature type="domain" description="Ketosynthase family 3 (KS3)" evidence="11">
    <location>
        <begin position="3463"/>
        <end position="3879"/>
    </location>
</feature>
<dbReference type="InterPro" id="IPR049552">
    <property type="entry name" value="PKS_DH_N"/>
</dbReference>
<feature type="domain" description="Ketosynthase family 3 (KS3)" evidence="11">
    <location>
        <begin position="1775"/>
        <end position="2187"/>
    </location>
</feature>